<evidence type="ECO:0000313" key="16">
    <source>
        <dbReference type="EMBL" id="CAJ75347.1"/>
    </source>
</evidence>
<dbReference type="AlphaFoldDB" id="Q1Q5R5"/>
<evidence type="ECO:0000256" key="9">
    <source>
        <dbReference type="ARBA" id="ARBA00022840"/>
    </source>
</evidence>
<evidence type="ECO:0000313" key="18">
    <source>
        <dbReference type="EMBL" id="SOH06256.1"/>
    </source>
</evidence>
<evidence type="ECO:0000256" key="12">
    <source>
        <dbReference type="PIRSR" id="PIRSR000726-1"/>
    </source>
</evidence>
<dbReference type="FunFam" id="3.40.1160.10:FF:000002">
    <property type="entry name" value="Aspartokinase"/>
    <property type="match status" value="1"/>
</dbReference>
<keyword evidence="7 12" id="KW-0547">Nucleotide-binding</keyword>
<dbReference type="FunFam" id="3.30.2130.10:FF:000002">
    <property type="entry name" value="Aspartokinase"/>
    <property type="match status" value="1"/>
</dbReference>
<keyword evidence="5 14" id="KW-0028">Amino-acid biosynthesis</keyword>
<feature type="binding site" evidence="12">
    <location>
        <position position="184"/>
    </location>
    <ligand>
        <name>ATP</name>
        <dbReference type="ChEBI" id="CHEBI:30616"/>
    </ligand>
</feature>
<dbReference type="EMBL" id="CP049055">
    <property type="protein sequence ID" value="QII12329.1"/>
    <property type="molecule type" value="Genomic_DNA"/>
</dbReference>
<keyword evidence="9 12" id="KW-0067">ATP-binding</keyword>
<evidence type="ECO:0000256" key="13">
    <source>
        <dbReference type="RuleBase" id="RU003448"/>
    </source>
</evidence>
<keyword evidence="6 13" id="KW-0808">Transferase</keyword>
<dbReference type="CDD" id="cd04923">
    <property type="entry name" value="ACT_AK-LysC-DapG-like_2"/>
    <property type="match status" value="1"/>
</dbReference>
<evidence type="ECO:0000256" key="10">
    <source>
        <dbReference type="ARBA" id="ARBA00023154"/>
    </source>
</evidence>
<accession>Q1Q5R5</accession>
<dbReference type="RefSeq" id="WP_099326722.1">
    <property type="nucleotide sequence ID" value="NZ_CP049055.1"/>
</dbReference>
<dbReference type="EC" id="2.7.2.4" evidence="13"/>
<reference evidence="16" key="1">
    <citation type="journal article" date="2006" name="Nature">
        <title>Deciphering the evolution and metabolism of an anammox bacterium from a community genome.</title>
        <authorList>
            <person name="Strous M."/>
            <person name="Pelletier E."/>
            <person name="Mangenot S."/>
            <person name="Rattei T."/>
            <person name="Lehner A."/>
            <person name="Taylor M.W."/>
            <person name="Horn M."/>
            <person name="Daims H."/>
            <person name="Bartol-Mavel D."/>
            <person name="Wincker P."/>
            <person name="Barbe V."/>
            <person name="Fonknechten N."/>
            <person name="Vallenet D."/>
            <person name="Segurens B."/>
            <person name="Schenowitz-Truong C."/>
            <person name="Medigue C."/>
            <person name="Collingro A."/>
            <person name="Snel B."/>
            <person name="Dutilh B.E."/>
            <person name="OpDenCamp H.J.M."/>
            <person name="vanDerDrift C."/>
            <person name="Cirpus I."/>
            <person name="vanDePas-Schoonen K.T."/>
            <person name="Harhangi H.R."/>
            <person name="vanNiftrik L."/>
            <person name="Schmid M."/>
            <person name="Keltjens J."/>
            <person name="vanDeVossenberg J."/>
            <person name="Kartal B."/>
            <person name="Meier H."/>
            <person name="Frishman D."/>
            <person name="Huynen M.A."/>
            <person name="Mewes H."/>
            <person name="Weissenbach J."/>
            <person name="Jetten M.S.M."/>
            <person name="Wagner M."/>
            <person name="LePaslier D."/>
        </authorList>
    </citation>
    <scope>NUCLEOTIDE SEQUENCE</scope>
</reference>
<evidence type="ECO:0000256" key="6">
    <source>
        <dbReference type="ARBA" id="ARBA00022679"/>
    </source>
</evidence>
<evidence type="ECO:0000313" key="17">
    <source>
        <dbReference type="EMBL" id="QII12329.1"/>
    </source>
</evidence>
<dbReference type="NCBIfam" id="TIGR00656">
    <property type="entry name" value="asp_kin_monofn"/>
    <property type="match status" value="1"/>
</dbReference>
<dbReference type="InterPro" id="IPR041740">
    <property type="entry name" value="AKii-LysC-BS"/>
</dbReference>
<dbReference type="GO" id="GO:0005524">
    <property type="term" value="F:ATP binding"/>
    <property type="evidence" value="ECO:0007669"/>
    <property type="project" value="UniProtKB-KW"/>
</dbReference>
<feature type="binding site" evidence="12">
    <location>
        <begin position="7"/>
        <end position="10"/>
    </location>
    <ligand>
        <name>ATP</name>
        <dbReference type="ChEBI" id="CHEBI:30616"/>
    </ligand>
</feature>
<evidence type="ECO:0000256" key="5">
    <source>
        <dbReference type="ARBA" id="ARBA00022605"/>
    </source>
</evidence>
<reference evidence="17 20" key="5">
    <citation type="submission" date="2020-02" db="EMBL/GenBank/DDBJ databases">
        <title>Newly sequenced genome of strain CSTR1 showed variability in Candidatus Kuenenia stuttgartiensis genomes.</title>
        <authorList>
            <person name="Ding C."/>
            <person name="Adrian L."/>
        </authorList>
    </citation>
    <scope>NUCLEOTIDE SEQUENCE [LARGE SCALE GENOMIC DNA]</scope>
    <source>
        <strain evidence="17 20">CSTR1</strain>
    </source>
</reference>
<dbReference type="EMBL" id="CT573071">
    <property type="protein sequence ID" value="CAJ75347.1"/>
    <property type="molecule type" value="Genomic_DNA"/>
</dbReference>
<evidence type="ECO:0000256" key="3">
    <source>
        <dbReference type="ARBA" id="ARBA00005139"/>
    </source>
</evidence>
<evidence type="ECO:0000256" key="8">
    <source>
        <dbReference type="ARBA" id="ARBA00022777"/>
    </source>
</evidence>
<dbReference type="GO" id="GO:0009089">
    <property type="term" value="P:lysine biosynthetic process via diaminopimelate"/>
    <property type="evidence" value="ECO:0007669"/>
    <property type="project" value="UniProtKB-UniPathway"/>
</dbReference>
<dbReference type="UniPathway" id="UPA00050">
    <property type="reaction ID" value="UER00461"/>
</dbReference>
<keyword evidence="8 13" id="KW-0418">Kinase</keyword>
<dbReference type="PIRSF" id="PIRSF000726">
    <property type="entry name" value="Asp_kin"/>
    <property type="match status" value="1"/>
</dbReference>
<dbReference type="InterPro" id="IPR018042">
    <property type="entry name" value="Aspartate_kinase_CS"/>
</dbReference>
<dbReference type="PANTHER" id="PTHR21499">
    <property type="entry name" value="ASPARTATE KINASE"/>
    <property type="match status" value="1"/>
</dbReference>
<feature type="binding site" evidence="12">
    <location>
        <begin position="173"/>
        <end position="174"/>
    </location>
    <ligand>
        <name>ATP</name>
        <dbReference type="ChEBI" id="CHEBI:30616"/>
    </ligand>
</feature>
<dbReference type="InterPro" id="IPR005260">
    <property type="entry name" value="Asp_kin_monofn"/>
</dbReference>
<sequence length="413" mass="44916">MGLIVQKFGGTSVADAERIKAAARRVTETYDAGNKVIVVVSARGQTTDELIELANEIIDKPSTREMDMLLSTGEQVSIALMAMAIHALGYPAISFTGGQVGIVTDSFHTKARIRNINADRIRKELDNGSIVIVAGFQGIDVNENITTLGRGGSDTTAVALASILHADRCDIFTDVDGIYTADPRKVPNARKLNKISYDEILELASLGAQVMHSRSIEFAKKYNVPLYVRSSFNNSEGTLICKEIDDMENIVVSGATVSKNDAKITIRSIPDVPGQAAKIFHEIAKKNINVDMIIQNASVEGRADVTFTVPRSDLKNALETAEKIKKDLWAMEVLYDDKIAKLSVVGIGMRSHCGVAEKMFSILAEEKINIQMISTSEIKISCIIDEAHAERALNAVHKIFGLNLVKNEVAAKV</sequence>
<feature type="binding site" evidence="12">
    <location>
        <position position="179"/>
    </location>
    <ligand>
        <name>ATP</name>
        <dbReference type="ChEBI" id="CHEBI:30616"/>
    </ligand>
</feature>
<dbReference type="GO" id="GO:0004072">
    <property type="term" value="F:aspartate kinase activity"/>
    <property type="evidence" value="ECO:0007669"/>
    <property type="project" value="UniProtKB-EC"/>
</dbReference>
<evidence type="ECO:0000313" key="20">
    <source>
        <dbReference type="Proteomes" id="UP000501926"/>
    </source>
</evidence>
<evidence type="ECO:0000256" key="14">
    <source>
        <dbReference type="RuleBase" id="RU004249"/>
    </source>
</evidence>
<dbReference type="OrthoDB" id="9799110at2"/>
<evidence type="ECO:0000256" key="1">
    <source>
        <dbReference type="ARBA" id="ARBA00004766"/>
    </source>
</evidence>
<feature type="domain" description="ACT" evidence="15">
    <location>
        <begin position="264"/>
        <end position="344"/>
    </location>
</feature>
<name>Q1Q5R5_KUEST</name>
<dbReference type="NCBIfam" id="NF005155">
    <property type="entry name" value="PRK06635.1-4"/>
    <property type="match status" value="1"/>
</dbReference>
<comment type="pathway">
    <text evidence="1 14">Amino-acid biosynthesis; L-lysine biosynthesis via DAP pathway; (S)-tetrahydrodipicolinate from L-aspartate: step 1/4.</text>
</comment>
<dbReference type="InterPro" id="IPR045865">
    <property type="entry name" value="ACT-like_dom_sf"/>
</dbReference>
<dbReference type="Pfam" id="PF00696">
    <property type="entry name" value="AA_kinase"/>
    <property type="match status" value="1"/>
</dbReference>
<dbReference type="InterPro" id="IPR002912">
    <property type="entry name" value="ACT_dom"/>
</dbReference>
<keyword evidence="19" id="KW-1185">Reference proteome</keyword>
<evidence type="ECO:0000256" key="4">
    <source>
        <dbReference type="ARBA" id="ARBA00010122"/>
    </source>
</evidence>
<dbReference type="GO" id="GO:0005829">
    <property type="term" value="C:cytosol"/>
    <property type="evidence" value="ECO:0007669"/>
    <property type="project" value="TreeGrafter"/>
</dbReference>
<evidence type="ECO:0000256" key="11">
    <source>
        <dbReference type="ARBA" id="ARBA00047872"/>
    </source>
</evidence>
<dbReference type="GO" id="GO:0009090">
    <property type="term" value="P:homoserine biosynthetic process"/>
    <property type="evidence" value="ECO:0007669"/>
    <property type="project" value="TreeGrafter"/>
</dbReference>
<dbReference type="NCBIfam" id="NF005154">
    <property type="entry name" value="PRK06635.1-2"/>
    <property type="match status" value="1"/>
</dbReference>
<comment type="pathway">
    <text evidence="2 14">Amino-acid biosynthesis; L-methionine biosynthesis via de novo pathway; L-homoserine from L-aspartate: step 1/3.</text>
</comment>
<organism evidence="16">
    <name type="scientific">Kuenenia stuttgartiensis</name>
    <dbReference type="NCBI Taxonomy" id="174633"/>
    <lineage>
        <taxon>Bacteria</taxon>
        <taxon>Pseudomonadati</taxon>
        <taxon>Planctomycetota</taxon>
        <taxon>Candidatus Brocadiia</taxon>
        <taxon>Candidatus Brocadiales</taxon>
        <taxon>Candidatus Brocadiaceae</taxon>
        <taxon>Candidatus Kuenenia</taxon>
    </lineage>
</organism>
<dbReference type="InterPro" id="IPR001341">
    <property type="entry name" value="Asp_kinase"/>
</dbReference>
<evidence type="ECO:0000256" key="2">
    <source>
        <dbReference type="ARBA" id="ARBA00004986"/>
    </source>
</evidence>
<keyword evidence="10" id="KW-0457">Lysine biosynthesis</keyword>
<dbReference type="Proteomes" id="UP000501926">
    <property type="component" value="Chromosome"/>
</dbReference>
<dbReference type="Proteomes" id="UP000221734">
    <property type="component" value="Chromosome Kuenenia_stuttgartiensis_MBR1"/>
</dbReference>
<dbReference type="InterPro" id="IPR001048">
    <property type="entry name" value="Asp/Glu/Uridylate_kinase"/>
</dbReference>
<dbReference type="PANTHER" id="PTHR21499:SF3">
    <property type="entry name" value="ASPARTOKINASE"/>
    <property type="match status" value="1"/>
</dbReference>
<dbReference type="GO" id="GO:0009088">
    <property type="term" value="P:threonine biosynthetic process"/>
    <property type="evidence" value="ECO:0007669"/>
    <property type="project" value="UniProtKB-UniPathway"/>
</dbReference>
<dbReference type="CDD" id="cd04913">
    <property type="entry name" value="ACT_AKii-LysC-BS-like_1"/>
    <property type="match status" value="1"/>
</dbReference>
<protein>
    <recommendedName>
        <fullName evidence="13">Aspartokinase</fullName>
        <ecNumber evidence="13">2.7.2.4</ecNumber>
    </recommendedName>
</protein>
<dbReference type="SUPFAM" id="SSF55021">
    <property type="entry name" value="ACT-like"/>
    <property type="match status" value="2"/>
</dbReference>
<evidence type="ECO:0000259" key="15">
    <source>
        <dbReference type="PROSITE" id="PS51671"/>
    </source>
</evidence>
<reference evidence="18" key="4">
    <citation type="submission" date="2017-10" db="EMBL/GenBank/DDBJ databases">
        <authorList>
            <person name="Banno H."/>
            <person name="Chua N.-H."/>
        </authorList>
    </citation>
    <scope>NUCLEOTIDE SEQUENCE [LARGE SCALE GENOMIC DNA]</scope>
    <source>
        <strain evidence="18">Kuenenia_mbr1_ru-nijmegen</strain>
    </source>
</reference>
<dbReference type="EMBL" id="LT934425">
    <property type="protein sequence ID" value="SOH06256.1"/>
    <property type="molecule type" value="Genomic_DNA"/>
</dbReference>
<dbReference type="PROSITE" id="PS51671">
    <property type="entry name" value="ACT"/>
    <property type="match status" value="1"/>
</dbReference>
<dbReference type="NCBIfam" id="TIGR00657">
    <property type="entry name" value="asp_kinases"/>
    <property type="match status" value="1"/>
</dbReference>
<reference evidence="16" key="2">
    <citation type="submission" date="2006-01" db="EMBL/GenBank/DDBJ databases">
        <authorList>
            <person name="Genoscope"/>
        </authorList>
    </citation>
    <scope>NUCLEOTIDE SEQUENCE</scope>
</reference>
<dbReference type="UniPathway" id="UPA00051">
    <property type="reaction ID" value="UER00462"/>
</dbReference>
<dbReference type="InterPro" id="IPR054352">
    <property type="entry name" value="ACT_Aspartokinase"/>
</dbReference>
<reference evidence="19" key="3">
    <citation type="submission" date="2017-10" db="EMBL/GenBank/DDBJ databases">
        <authorList>
            <person name="Frank J."/>
        </authorList>
    </citation>
    <scope>NUCLEOTIDE SEQUENCE [LARGE SCALE GENOMIC DNA]</scope>
</reference>
<gene>
    <name evidence="16" type="primary">lysC</name>
    <name evidence="17" type="ORF">KsCSTR_29500</name>
    <name evidence="18" type="ORF">KSMBR1_3783</name>
    <name evidence="16" type="ORF">kuste4585</name>
</gene>
<dbReference type="UniPathway" id="UPA00034">
    <property type="reaction ID" value="UER00015"/>
</dbReference>
<dbReference type="KEGG" id="kst:KSMBR1_3783"/>
<dbReference type="Gene3D" id="3.30.2130.10">
    <property type="entry name" value="VC0802-like"/>
    <property type="match status" value="1"/>
</dbReference>
<dbReference type="PROSITE" id="PS00324">
    <property type="entry name" value="ASPARTOKINASE"/>
    <property type="match status" value="1"/>
</dbReference>
<evidence type="ECO:0000256" key="7">
    <source>
        <dbReference type="ARBA" id="ARBA00022741"/>
    </source>
</evidence>
<comment type="similarity">
    <text evidence="4 13">Belongs to the aspartokinase family.</text>
</comment>
<dbReference type="CDD" id="cd04261">
    <property type="entry name" value="AAK_AKii-LysC-BS"/>
    <property type="match status" value="1"/>
</dbReference>
<comment type="catalytic activity">
    <reaction evidence="11 13">
        <text>L-aspartate + ATP = 4-phospho-L-aspartate + ADP</text>
        <dbReference type="Rhea" id="RHEA:23776"/>
        <dbReference type="ChEBI" id="CHEBI:29991"/>
        <dbReference type="ChEBI" id="CHEBI:30616"/>
        <dbReference type="ChEBI" id="CHEBI:57535"/>
        <dbReference type="ChEBI" id="CHEBI:456216"/>
        <dbReference type="EC" id="2.7.2.4"/>
    </reaction>
</comment>
<dbReference type="Pfam" id="PF22468">
    <property type="entry name" value="ACT_9"/>
    <property type="match status" value="2"/>
</dbReference>
<feature type="binding site" evidence="12">
    <location>
        <position position="74"/>
    </location>
    <ligand>
        <name>substrate</name>
    </ligand>
</feature>
<proteinExistence type="inferred from homology"/>
<dbReference type="SUPFAM" id="SSF53633">
    <property type="entry name" value="Carbamate kinase-like"/>
    <property type="match status" value="1"/>
</dbReference>
<evidence type="ECO:0000313" key="19">
    <source>
        <dbReference type="Proteomes" id="UP000221734"/>
    </source>
</evidence>
<dbReference type="InterPro" id="IPR036393">
    <property type="entry name" value="AceGlu_kinase-like_sf"/>
</dbReference>
<feature type="binding site" evidence="12">
    <location>
        <position position="47"/>
    </location>
    <ligand>
        <name>substrate</name>
    </ligand>
</feature>
<comment type="pathway">
    <text evidence="3 14">Amino-acid biosynthesis; L-threonine biosynthesis; L-threonine from L-aspartate: step 1/5.</text>
</comment>
<dbReference type="Gene3D" id="3.40.1160.10">
    <property type="entry name" value="Acetylglutamate kinase-like"/>
    <property type="match status" value="1"/>
</dbReference>